<evidence type="ECO:0000256" key="3">
    <source>
        <dbReference type="ARBA" id="ARBA00022679"/>
    </source>
</evidence>
<dbReference type="PANTHER" id="PTHR48043:SF159">
    <property type="entry name" value="EG:EG0003.4 PROTEIN-RELATED"/>
    <property type="match status" value="1"/>
</dbReference>
<evidence type="ECO:0000256" key="1">
    <source>
        <dbReference type="ARBA" id="ARBA00009995"/>
    </source>
</evidence>
<accession>A0AAV2PH74</accession>
<keyword evidence="5" id="KW-0472">Membrane</keyword>
<evidence type="ECO:0000313" key="6">
    <source>
        <dbReference type="EMBL" id="CAL4058798.1"/>
    </source>
</evidence>
<evidence type="ECO:0000256" key="4">
    <source>
        <dbReference type="RuleBase" id="RU003718"/>
    </source>
</evidence>
<comment type="catalytic activity">
    <reaction evidence="5">
        <text>glucuronate acceptor + UDP-alpha-D-glucuronate = acceptor beta-D-glucuronoside + UDP + H(+)</text>
        <dbReference type="Rhea" id="RHEA:21032"/>
        <dbReference type="ChEBI" id="CHEBI:15378"/>
        <dbReference type="ChEBI" id="CHEBI:58052"/>
        <dbReference type="ChEBI" id="CHEBI:58223"/>
        <dbReference type="ChEBI" id="CHEBI:132367"/>
        <dbReference type="ChEBI" id="CHEBI:132368"/>
        <dbReference type="EC" id="2.4.1.17"/>
    </reaction>
</comment>
<keyword evidence="3 4" id="KW-0808">Transferase</keyword>
<dbReference type="FunFam" id="3.40.50.2000:FF:000050">
    <property type="entry name" value="UDP-glucuronosyltransferase"/>
    <property type="match status" value="1"/>
</dbReference>
<proteinExistence type="inferred from homology"/>
<dbReference type="Gene3D" id="3.40.50.2000">
    <property type="entry name" value="Glycogen Phosphorylase B"/>
    <property type="match status" value="2"/>
</dbReference>
<reference evidence="6 7" key="1">
    <citation type="submission" date="2024-05" db="EMBL/GenBank/DDBJ databases">
        <authorList>
            <person name="Wallberg A."/>
        </authorList>
    </citation>
    <scope>NUCLEOTIDE SEQUENCE [LARGE SCALE GENOMIC DNA]</scope>
</reference>
<dbReference type="AlphaFoldDB" id="A0AAV2PH74"/>
<comment type="caution">
    <text evidence="6">The sequence shown here is derived from an EMBL/GenBank/DDBJ whole genome shotgun (WGS) entry which is preliminary data.</text>
</comment>
<evidence type="ECO:0000313" key="7">
    <source>
        <dbReference type="Proteomes" id="UP001497623"/>
    </source>
</evidence>
<keyword evidence="7" id="KW-1185">Reference proteome</keyword>
<protein>
    <recommendedName>
        <fullName evidence="5">UDP-glucuronosyltransferase</fullName>
        <ecNumber evidence="5">2.4.1.17</ecNumber>
    </recommendedName>
</protein>
<dbReference type="CDD" id="cd03784">
    <property type="entry name" value="GT1_Gtf-like"/>
    <property type="match status" value="1"/>
</dbReference>
<dbReference type="EC" id="2.4.1.17" evidence="5"/>
<sequence length="512" mass="57973">MLCWLKLVTIGIFVIISDVQASRILFLVPVSSKSHNNFYLPIAEELAERGHEVTFASAYALKAEKTNMVMIPNRPIHDCGTPQIMNTTLSSMIDWISCIPKFCLDGLATKEAQDLLQEKWDVVLISVFFNDCFLYDVNRMQVPFIWMIPNGLFPPFSHLAGNPTFPSFIGNPTNPVVSGPPPYTFLQRTMNILHEIFGVTLYNHYYLPRLDSLCHSRGQCTEEDPSIRDIRMNSSLFIINSIRATESVAAPYTPNVVHAGGVHLKAAKALPQDLEEWVSGSGEAGFIFFSLGSVLKTDDMPQHLFGLLVTVFSKLPYRVLWKWDADPPADLPSNIRMGKWLPQQDILGHPKIRLFITHGGLHSTQEAAHHGVPIIGIPAFGDQKSNMIQIQGNGYGRVILWEELTEDLLLTRIDETIRDEKMKSAIAKRAELMHDLPISSKDTAAYWVEYVIRHDGAPHLRCPALRMPWYRLYNMDVWATLLFIVLLSLFLTYKTIRACCKCVFRSKKIKSE</sequence>
<dbReference type="SUPFAM" id="SSF53756">
    <property type="entry name" value="UDP-Glycosyltransferase/glycogen phosphorylase"/>
    <property type="match status" value="1"/>
</dbReference>
<feature type="transmembrane region" description="Helical" evidence="5">
    <location>
        <begin position="477"/>
        <end position="496"/>
    </location>
</feature>
<dbReference type="GO" id="GO:0016020">
    <property type="term" value="C:membrane"/>
    <property type="evidence" value="ECO:0007669"/>
    <property type="project" value="UniProtKB-SubCell"/>
</dbReference>
<dbReference type="InterPro" id="IPR050271">
    <property type="entry name" value="UDP-glycosyltransferase"/>
</dbReference>
<comment type="similarity">
    <text evidence="1 4">Belongs to the UDP-glycosyltransferase family.</text>
</comment>
<dbReference type="EMBL" id="CAXKWB010000046">
    <property type="protein sequence ID" value="CAL4058798.1"/>
    <property type="molecule type" value="Genomic_DNA"/>
</dbReference>
<keyword evidence="5" id="KW-0812">Transmembrane</keyword>
<dbReference type="PROSITE" id="PS00375">
    <property type="entry name" value="UDPGT"/>
    <property type="match status" value="1"/>
</dbReference>
<keyword evidence="2 4" id="KW-0328">Glycosyltransferase</keyword>
<dbReference type="PANTHER" id="PTHR48043">
    <property type="entry name" value="EG:EG0003.4 PROTEIN-RELATED"/>
    <property type="match status" value="1"/>
</dbReference>
<dbReference type="Proteomes" id="UP001497623">
    <property type="component" value="Unassembled WGS sequence"/>
</dbReference>
<gene>
    <name evidence="6" type="ORF">MNOR_LOCUS242</name>
</gene>
<dbReference type="InterPro" id="IPR035595">
    <property type="entry name" value="UDP_glycos_trans_CS"/>
</dbReference>
<dbReference type="InterPro" id="IPR002213">
    <property type="entry name" value="UDP_glucos_trans"/>
</dbReference>
<evidence type="ECO:0000256" key="2">
    <source>
        <dbReference type="ARBA" id="ARBA00022676"/>
    </source>
</evidence>
<name>A0AAV2PH74_MEGNR</name>
<evidence type="ECO:0000256" key="5">
    <source>
        <dbReference type="RuleBase" id="RU362059"/>
    </source>
</evidence>
<dbReference type="Pfam" id="PF00201">
    <property type="entry name" value="UDPGT"/>
    <property type="match status" value="1"/>
</dbReference>
<comment type="subcellular location">
    <subcellularLocation>
        <location evidence="5">Membrane</location>
        <topology evidence="5">Single-pass membrane protein</topology>
    </subcellularLocation>
</comment>
<organism evidence="6 7">
    <name type="scientific">Meganyctiphanes norvegica</name>
    <name type="common">Northern krill</name>
    <name type="synonym">Thysanopoda norvegica</name>
    <dbReference type="NCBI Taxonomy" id="48144"/>
    <lineage>
        <taxon>Eukaryota</taxon>
        <taxon>Metazoa</taxon>
        <taxon>Ecdysozoa</taxon>
        <taxon>Arthropoda</taxon>
        <taxon>Crustacea</taxon>
        <taxon>Multicrustacea</taxon>
        <taxon>Malacostraca</taxon>
        <taxon>Eumalacostraca</taxon>
        <taxon>Eucarida</taxon>
        <taxon>Euphausiacea</taxon>
        <taxon>Euphausiidae</taxon>
        <taxon>Meganyctiphanes</taxon>
    </lineage>
</organism>
<keyword evidence="5" id="KW-1133">Transmembrane helix</keyword>
<dbReference type="GO" id="GO:0015020">
    <property type="term" value="F:glucuronosyltransferase activity"/>
    <property type="evidence" value="ECO:0007669"/>
    <property type="project" value="UniProtKB-EC"/>
</dbReference>